<organism evidence="1 2">
    <name type="scientific">Macleaya cordata</name>
    <name type="common">Five-seeded plume-poppy</name>
    <name type="synonym">Bocconia cordata</name>
    <dbReference type="NCBI Taxonomy" id="56857"/>
    <lineage>
        <taxon>Eukaryota</taxon>
        <taxon>Viridiplantae</taxon>
        <taxon>Streptophyta</taxon>
        <taxon>Embryophyta</taxon>
        <taxon>Tracheophyta</taxon>
        <taxon>Spermatophyta</taxon>
        <taxon>Magnoliopsida</taxon>
        <taxon>Ranunculales</taxon>
        <taxon>Papaveraceae</taxon>
        <taxon>Papaveroideae</taxon>
        <taxon>Macleaya</taxon>
    </lineage>
</organism>
<name>A0A200PZZ4_MACCD</name>
<protein>
    <submittedName>
        <fullName evidence="1">Ribonuclease H domain</fullName>
    </submittedName>
</protein>
<dbReference type="InterPro" id="IPR036397">
    <property type="entry name" value="RNaseH_sf"/>
</dbReference>
<dbReference type="STRING" id="56857.A0A200PZZ4"/>
<dbReference type="Proteomes" id="UP000195402">
    <property type="component" value="Unassembled WGS sequence"/>
</dbReference>
<dbReference type="PANTHER" id="PTHR47723:SF19">
    <property type="entry name" value="POLYNUCLEOTIDYL TRANSFERASE, RIBONUCLEASE H-LIKE SUPERFAMILY PROTEIN"/>
    <property type="match status" value="1"/>
</dbReference>
<comment type="caution">
    <text evidence="1">The sequence shown here is derived from an EMBL/GenBank/DDBJ whole genome shotgun (WGS) entry which is preliminary data.</text>
</comment>
<dbReference type="SUPFAM" id="SSF53098">
    <property type="entry name" value="Ribonuclease H-like"/>
    <property type="match status" value="1"/>
</dbReference>
<evidence type="ECO:0000313" key="2">
    <source>
        <dbReference type="Proteomes" id="UP000195402"/>
    </source>
</evidence>
<dbReference type="InParanoid" id="A0A200PZZ4"/>
<sequence length="249" mass="28082">MDEVWRWIHDIFNFRRGYCLSDVINCARSQSNAVKQAWNVASVSSMVEVWLRAYLNGIDPSISTIKIKFLERVRSSAVRINGRMFNTVHDLLLLNNLGVGTRSVKYRRVKDCHWIPPSFRFIKISCDGASRGNPGPAGAGTIFRNHLSEVVGTISQGLGICNNYIAEIVVIIVGLEWAATNCHQRGQWNAIKSSFSDIVFSSVYREVNFAADSLAKRGSLLAQGVTIYSDRRPENLEIEAQDKTYYRFV</sequence>
<dbReference type="OMA" id="VINCARS"/>
<dbReference type="Gene3D" id="3.30.420.10">
    <property type="entry name" value="Ribonuclease H-like superfamily/Ribonuclease H"/>
    <property type="match status" value="1"/>
</dbReference>
<dbReference type="AlphaFoldDB" id="A0A200PZZ4"/>
<dbReference type="GO" id="GO:0003676">
    <property type="term" value="F:nucleic acid binding"/>
    <property type="evidence" value="ECO:0007669"/>
    <property type="project" value="InterPro"/>
</dbReference>
<accession>A0A200PZZ4</accession>
<dbReference type="InterPro" id="IPR044730">
    <property type="entry name" value="RNase_H-like_dom_plant"/>
</dbReference>
<proteinExistence type="predicted"/>
<dbReference type="InterPro" id="IPR053151">
    <property type="entry name" value="RNase_H-like"/>
</dbReference>
<dbReference type="PANTHER" id="PTHR47723">
    <property type="entry name" value="OS05G0353850 PROTEIN"/>
    <property type="match status" value="1"/>
</dbReference>
<reference evidence="1 2" key="1">
    <citation type="journal article" date="2017" name="Mol. Plant">
        <title>The Genome of Medicinal Plant Macleaya cordata Provides New Insights into Benzylisoquinoline Alkaloids Metabolism.</title>
        <authorList>
            <person name="Liu X."/>
            <person name="Liu Y."/>
            <person name="Huang P."/>
            <person name="Ma Y."/>
            <person name="Qing Z."/>
            <person name="Tang Q."/>
            <person name="Cao H."/>
            <person name="Cheng P."/>
            <person name="Zheng Y."/>
            <person name="Yuan Z."/>
            <person name="Zhou Y."/>
            <person name="Liu J."/>
            <person name="Tang Z."/>
            <person name="Zhuo Y."/>
            <person name="Zhang Y."/>
            <person name="Yu L."/>
            <person name="Huang J."/>
            <person name="Yang P."/>
            <person name="Peng Q."/>
            <person name="Zhang J."/>
            <person name="Jiang W."/>
            <person name="Zhang Z."/>
            <person name="Lin K."/>
            <person name="Ro D.K."/>
            <person name="Chen X."/>
            <person name="Xiong X."/>
            <person name="Shang Y."/>
            <person name="Huang S."/>
            <person name="Zeng J."/>
        </authorList>
    </citation>
    <scope>NUCLEOTIDE SEQUENCE [LARGE SCALE GENOMIC DNA]</scope>
    <source>
        <strain evidence="2">cv. BLH2017</strain>
        <tissue evidence="1">Root</tissue>
    </source>
</reference>
<dbReference type="OrthoDB" id="1752183at2759"/>
<dbReference type="InterPro" id="IPR012337">
    <property type="entry name" value="RNaseH-like_sf"/>
</dbReference>
<gene>
    <name evidence="1" type="ORF">BVC80_6275g1</name>
</gene>
<evidence type="ECO:0000313" key="1">
    <source>
        <dbReference type="EMBL" id="OVA03784.1"/>
    </source>
</evidence>
<dbReference type="CDD" id="cd06222">
    <property type="entry name" value="RNase_H_like"/>
    <property type="match status" value="1"/>
</dbReference>
<dbReference type="EMBL" id="MVGT01003517">
    <property type="protein sequence ID" value="OVA03784.1"/>
    <property type="molecule type" value="Genomic_DNA"/>
</dbReference>
<keyword evidence="2" id="KW-1185">Reference proteome</keyword>